<protein>
    <submittedName>
        <fullName evidence="1">Protein Gmh1p</fullName>
    </submittedName>
</protein>
<proteinExistence type="predicted"/>
<evidence type="ECO:0000313" key="1">
    <source>
        <dbReference type="EMBL" id="CAH6718188.1"/>
    </source>
</evidence>
<name>A0ACA9XZW9_9ASCO</name>
<reference evidence="1" key="1">
    <citation type="submission" date="2022-06" db="EMBL/GenBank/DDBJ databases">
        <authorList>
            <person name="Legras J.-L."/>
            <person name="Devillers H."/>
            <person name="Grondin C."/>
        </authorList>
    </citation>
    <scope>NUCLEOTIDE SEQUENCE</scope>
    <source>
        <strain evidence="1">CLIB 1444</strain>
    </source>
</reference>
<gene>
    <name evidence="1" type="ORF">CLIB1444_01S01090</name>
</gene>
<accession>A0ACA9XZW9</accession>
<organism evidence="1 2">
    <name type="scientific">[Candida] jaroonii</name>
    <dbReference type="NCBI Taxonomy" id="467808"/>
    <lineage>
        <taxon>Eukaryota</taxon>
        <taxon>Fungi</taxon>
        <taxon>Dikarya</taxon>
        <taxon>Ascomycota</taxon>
        <taxon>Saccharomycotina</taxon>
        <taxon>Pichiomycetes</taxon>
        <taxon>Debaryomycetaceae</taxon>
        <taxon>Yamadazyma</taxon>
    </lineage>
</organism>
<comment type="caution">
    <text evidence="1">The sequence shown here is derived from an EMBL/GenBank/DDBJ whole genome shotgun (WGS) entry which is preliminary data.</text>
</comment>
<keyword evidence="2" id="KW-1185">Reference proteome</keyword>
<sequence>MNKRSNLPYTTQDLFAQPPPTPGSSRTRPGSISGSIGSNASNGHYEAPSFANSNTSTLRSLQKMLKRVFKPTTLDFETAMWEIFNLIINPKKMYRSQYYYKQYQNGKTSFARDDPSFIILLTTFLSMSAIAWGLAYSPHILDIFKLIIYMVFVDFYITGVIISTISWLVTNRIFNKTWGANRYNVNYIEWGFCFDIHCNSFLIIWCLLYLVQFFLLPLITIKNSFFSLLLGNTLYFVSIGYYFVITFYGFNSLTIVNQPTTTKVWDNPSRLLQVIIIAGILPILALIWIITLIARVNVAYFMIDTYFN</sequence>
<dbReference type="Proteomes" id="UP001152531">
    <property type="component" value="Unassembled WGS sequence"/>
</dbReference>
<dbReference type="EMBL" id="CALSDN010000001">
    <property type="protein sequence ID" value="CAH6718188.1"/>
    <property type="molecule type" value="Genomic_DNA"/>
</dbReference>
<evidence type="ECO:0000313" key="2">
    <source>
        <dbReference type="Proteomes" id="UP001152531"/>
    </source>
</evidence>